<evidence type="ECO:0000313" key="2">
    <source>
        <dbReference type="Proteomes" id="UP000628442"/>
    </source>
</evidence>
<dbReference type="AlphaFoldDB" id="A0AA88C7Y5"/>
<comment type="caution">
    <text evidence="1">The sequence shown here is derived from an EMBL/GenBank/DDBJ whole genome shotgun (WGS) entry which is preliminary data.</text>
</comment>
<reference evidence="1" key="2">
    <citation type="submission" date="2022-12" db="EMBL/GenBank/DDBJ databases">
        <authorList>
            <person name="Sun Q."/>
            <person name="Kim S."/>
        </authorList>
    </citation>
    <scope>NUCLEOTIDE SEQUENCE</scope>
    <source>
        <strain evidence="1">KCTC 12343</strain>
    </source>
</reference>
<name>A0AA88C7Y5_9BURK</name>
<dbReference type="Proteomes" id="UP000628442">
    <property type="component" value="Unassembled WGS sequence"/>
</dbReference>
<gene>
    <name evidence="1" type="ORF">GCM10007387_44320</name>
</gene>
<dbReference type="EMBL" id="BMWV01000011">
    <property type="protein sequence ID" value="GGY56899.1"/>
    <property type="molecule type" value="Genomic_DNA"/>
</dbReference>
<reference evidence="1" key="1">
    <citation type="journal article" date="2014" name="Int. J. Syst. Evol. Microbiol.">
        <title>Complete genome sequence of Corynebacterium casei LMG S-19264T (=DSM 44701T), isolated from a smear-ripened cheese.</title>
        <authorList>
            <consortium name="US DOE Joint Genome Institute (JGI-PGF)"/>
            <person name="Walter F."/>
            <person name="Albersmeier A."/>
            <person name="Kalinowski J."/>
            <person name="Ruckert C."/>
        </authorList>
    </citation>
    <scope>NUCLEOTIDE SEQUENCE</scope>
    <source>
        <strain evidence="1">KCTC 12343</strain>
    </source>
</reference>
<sequence>MLMSAGEYGKASALGAAFVPQCGGWRLESLHTPGTVAARSLQSRSQSEARRGSAASLVLYARGKPTQETAEVVERIEGKDFGVQQLVIDGRHFARCKFSGAELTFSAKA</sequence>
<organism evidence="1 2">
    <name type="scientific">Pseudoduganella albidiflava</name>
    <dbReference type="NCBI Taxonomy" id="321983"/>
    <lineage>
        <taxon>Bacteria</taxon>
        <taxon>Pseudomonadati</taxon>
        <taxon>Pseudomonadota</taxon>
        <taxon>Betaproteobacteria</taxon>
        <taxon>Burkholderiales</taxon>
        <taxon>Oxalobacteraceae</taxon>
        <taxon>Telluria group</taxon>
        <taxon>Pseudoduganella</taxon>
    </lineage>
</organism>
<protein>
    <submittedName>
        <fullName evidence="1">Uncharacterized protein</fullName>
    </submittedName>
</protein>
<proteinExistence type="predicted"/>
<accession>A0AA88C7Y5</accession>
<evidence type="ECO:0000313" key="1">
    <source>
        <dbReference type="EMBL" id="GGY56899.1"/>
    </source>
</evidence>